<proteinExistence type="predicted"/>
<name>A0A8J3JYT3_9ACTN</name>
<dbReference type="EMBL" id="BONG01000004">
    <property type="protein sequence ID" value="GIF87423.1"/>
    <property type="molecule type" value="Genomic_DNA"/>
</dbReference>
<dbReference type="AlphaFoldDB" id="A0A8J3JYT3"/>
<gene>
    <name evidence="2" type="ORF">Cch02nite_08670</name>
</gene>
<dbReference type="InterPro" id="IPR007278">
    <property type="entry name" value="DUF397"/>
</dbReference>
<evidence type="ECO:0000313" key="2">
    <source>
        <dbReference type="EMBL" id="GIF87423.1"/>
    </source>
</evidence>
<protein>
    <recommendedName>
        <fullName evidence="1">DUF397 domain-containing protein</fullName>
    </recommendedName>
</protein>
<accession>A0A8J3JYT3</accession>
<keyword evidence="3" id="KW-1185">Reference proteome</keyword>
<dbReference type="Proteomes" id="UP000619293">
    <property type="component" value="Unassembled WGS sequence"/>
</dbReference>
<organism evidence="2 3">
    <name type="scientific">Catellatospora chokoriensis</name>
    <dbReference type="NCBI Taxonomy" id="310353"/>
    <lineage>
        <taxon>Bacteria</taxon>
        <taxon>Bacillati</taxon>
        <taxon>Actinomycetota</taxon>
        <taxon>Actinomycetes</taxon>
        <taxon>Micromonosporales</taxon>
        <taxon>Micromonosporaceae</taxon>
        <taxon>Catellatospora</taxon>
    </lineage>
</organism>
<evidence type="ECO:0000259" key="1">
    <source>
        <dbReference type="Pfam" id="PF04149"/>
    </source>
</evidence>
<evidence type="ECO:0000313" key="3">
    <source>
        <dbReference type="Proteomes" id="UP000619293"/>
    </source>
</evidence>
<dbReference type="RefSeq" id="WP_191841297.1">
    <property type="nucleotide sequence ID" value="NZ_BAAALB010000032.1"/>
</dbReference>
<reference evidence="2 3" key="1">
    <citation type="submission" date="2021-01" db="EMBL/GenBank/DDBJ databases">
        <title>Whole genome shotgun sequence of Catellatospora chokoriensis NBRC 107358.</title>
        <authorList>
            <person name="Komaki H."/>
            <person name="Tamura T."/>
        </authorList>
    </citation>
    <scope>NUCLEOTIDE SEQUENCE [LARGE SCALE GENOMIC DNA]</scope>
    <source>
        <strain evidence="2 3">NBRC 107358</strain>
    </source>
</reference>
<comment type="caution">
    <text evidence="2">The sequence shown here is derived from an EMBL/GenBank/DDBJ whole genome shotgun (WGS) entry which is preliminary data.</text>
</comment>
<feature type="domain" description="DUF397" evidence="1">
    <location>
        <begin position="9"/>
        <end position="58"/>
    </location>
</feature>
<sequence length="64" mass="7348">MTSEERHVEWRVPSSCDSNTCVEVGMADDEVRVRRARTTEPVVVFSRAEWTAFLRSAKDGEFDL</sequence>
<dbReference type="Pfam" id="PF04149">
    <property type="entry name" value="DUF397"/>
    <property type="match status" value="1"/>
</dbReference>